<reference evidence="1 2" key="1">
    <citation type="submission" date="2013-11" db="EMBL/GenBank/DDBJ databases">
        <title>Opisthorchis viverrini - life in the bile duct.</title>
        <authorList>
            <person name="Young N.D."/>
            <person name="Nagarajan N."/>
            <person name="Lin S.J."/>
            <person name="Korhonen P.K."/>
            <person name="Jex A.R."/>
            <person name="Hall R.S."/>
            <person name="Safavi-Hemami H."/>
            <person name="Kaewkong W."/>
            <person name="Bertrand D."/>
            <person name="Gao S."/>
            <person name="Seet Q."/>
            <person name="Wongkham S."/>
            <person name="Teh B.T."/>
            <person name="Wongkham C."/>
            <person name="Intapan P.M."/>
            <person name="Maleewong W."/>
            <person name="Yang X."/>
            <person name="Hu M."/>
            <person name="Wang Z."/>
            <person name="Hofmann A."/>
            <person name="Sternberg P.W."/>
            <person name="Tan P."/>
            <person name="Wang J."/>
            <person name="Gasser R.B."/>
        </authorList>
    </citation>
    <scope>NUCLEOTIDE SEQUENCE [LARGE SCALE GENOMIC DNA]</scope>
</reference>
<accession>A0A074ZYP7</accession>
<proteinExistence type="predicted"/>
<dbReference type="AlphaFoldDB" id="A0A074ZYP7"/>
<dbReference type="OrthoDB" id="6489092at2759"/>
<dbReference type="RefSeq" id="XP_009175943.1">
    <property type="nucleotide sequence ID" value="XM_009177679.1"/>
</dbReference>
<gene>
    <name evidence="1" type="ORF">T265_11113</name>
</gene>
<name>A0A074ZYP7_OPIVI</name>
<sequence length="169" mass="19448">MLSTSIQAVVEQFKQVFYCFKRWRWSFVTLAEARVTENSSVKCAFTCMAAKFQSIRFLMAVDLFTKLRDWLTNVSSQWSVAFPSYAKVKSCIFTVTFIAFISFSFPRDRSCHNHISAVTPFRCSADMPPEGSTRARILLGRPSLDRGSREAEVGFEPRTFWSVNWLSNH</sequence>
<dbReference type="EMBL" id="KL597069">
    <property type="protein sequence ID" value="KER20304.1"/>
    <property type="molecule type" value="Genomic_DNA"/>
</dbReference>
<keyword evidence="2" id="KW-1185">Reference proteome</keyword>
<protein>
    <submittedName>
        <fullName evidence="1">Uncharacterized protein</fullName>
    </submittedName>
</protein>
<evidence type="ECO:0000313" key="2">
    <source>
        <dbReference type="Proteomes" id="UP000054324"/>
    </source>
</evidence>
<dbReference type="CTD" id="20325281"/>
<dbReference type="Proteomes" id="UP000054324">
    <property type="component" value="Unassembled WGS sequence"/>
</dbReference>
<dbReference type="KEGG" id="ovi:T265_11113"/>
<organism evidence="1 2">
    <name type="scientific">Opisthorchis viverrini</name>
    <name type="common">Southeast Asian liver fluke</name>
    <dbReference type="NCBI Taxonomy" id="6198"/>
    <lineage>
        <taxon>Eukaryota</taxon>
        <taxon>Metazoa</taxon>
        <taxon>Spiralia</taxon>
        <taxon>Lophotrochozoa</taxon>
        <taxon>Platyhelminthes</taxon>
        <taxon>Trematoda</taxon>
        <taxon>Digenea</taxon>
        <taxon>Opisthorchiida</taxon>
        <taxon>Opisthorchiata</taxon>
        <taxon>Opisthorchiidae</taxon>
        <taxon>Opisthorchis</taxon>
    </lineage>
</organism>
<dbReference type="GeneID" id="20325281"/>
<evidence type="ECO:0000313" key="1">
    <source>
        <dbReference type="EMBL" id="KER20304.1"/>
    </source>
</evidence>